<comment type="caution">
    <text evidence="4">The sequence shown here is derived from an EMBL/GenBank/DDBJ whole genome shotgun (WGS) entry which is preliminary data.</text>
</comment>
<dbReference type="Gene3D" id="3.30.420.40">
    <property type="match status" value="2"/>
</dbReference>
<keyword evidence="3" id="KW-0067">ATP-binding</keyword>
<dbReference type="PRINTS" id="PR00301">
    <property type="entry name" value="HEATSHOCK70"/>
</dbReference>
<dbReference type="SUPFAM" id="SSF53067">
    <property type="entry name" value="Actin-like ATPase domain"/>
    <property type="match status" value="2"/>
</dbReference>
<sequence length="431" mass="46944">MISNPENTVHSIKRHMGKSDYKVLLNNQSFTPHGISAKILQKLKHDAEKYLGDAVGKAVITVPAYFNDSQRFATKKAGELAGLEVLRVINEPTAAALAYGLRDGIDNRKILVYDLGGGTFDVSILKIKDGIFEVLATSGDTELGGDDFDLRIVQYLLAKFQETESKDLSGIPEAMQRMREAAERCKIDLSTLETANINLPYISENKSLDTDITREQFNKMTEDLVKRTITIIEKTLQDGKLSPANIDEVIFVGGCTRIPAVVTAVEAFMGKKALQNINPDEVVAMGAAVQAGILGNEYLKSPNEELDSGNVVLLDVTSLTLGFETIGDLMAPIIPRNTTIPTRNSKVFTTSYDNQKVVRGKILQGEERTASKNVTLGMLVLDNIPPAPKGIPRIEVTFDIDANGIIHATAKDLGTGIMRSVTIERPAGLND</sequence>
<dbReference type="Gene3D" id="3.90.640.10">
    <property type="entry name" value="Actin, Chain A, domain 4"/>
    <property type="match status" value="1"/>
</dbReference>
<dbReference type="Pfam" id="PF00012">
    <property type="entry name" value="HSP70"/>
    <property type="match status" value="1"/>
</dbReference>
<dbReference type="GO" id="GO:0140662">
    <property type="term" value="F:ATP-dependent protein folding chaperone"/>
    <property type="evidence" value="ECO:0007669"/>
    <property type="project" value="InterPro"/>
</dbReference>
<dbReference type="GO" id="GO:0005524">
    <property type="term" value="F:ATP binding"/>
    <property type="evidence" value="ECO:0007669"/>
    <property type="project" value="UniProtKB-KW"/>
</dbReference>
<dbReference type="PROSITE" id="PS00329">
    <property type="entry name" value="HSP70_2"/>
    <property type="match status" value="1"/>
</dbReference>
<dbReference type="InterPro" id="IPR029047">
    <property type="entry name" value="HSP70_peptide-bd_sf"/>
</dbReference>
<evidence type="ECO:0000256" key="3">
    <source>
        <dbReference type="ARBA" id="ARBA00022840"/>
    </source>
</evidence>
<dbReference type="InterPro" id="IPR013126">
    <property type="entry name" value="Hsp_70_fam"/>
</dbReference>
<organism evidence="4">
    <name type="scientific">bioreactor metagenome</name>
    <dbReference type="NCBI Taxonomy" id="1076179"/>
    <lineage>
        <taxon>unclassified sequences</taxon>
        <taxon>metagenomes</taxon>
        <taxon>ecological metagenomes</taxon>
    </lineage>
</organism>
<dbReference type="FunFam" id="3.30.420.40:FF:000545">
    <property type="entry name" value="Endoplasmic reticulum chaperone BiP"/>
    <property type="match status" value="1"/>
</dbReference>
<dbReference type="Gene3D" id="2.60.34.10">
    <property type="entry name" value="Substrate Binding Domain Of DNAk, Chain A, domain 1"/>
    <property type="match status" value="1"/>
</dbReference>
<keyword evidence="2" id="KW-0547">Nucleotide-binding</keyword>
<dbReference type="PROSITE" id="PS01036">
    <property type="entry name" value="HSP70_3"/>
    <property type="match status" value="1"/>
</dbReference>
<evidence type="ECO:0000256" key="2">
    <source>
        <dbReference type="ARBA" id="ARBA00022741"/>
    </source>
</evidence>
<evidence type="ECO:0000256" key="1">
    <source>
        <dbReference type="ARBA" id="ARBA00007381"/>
    </source>
</evidence>
<comment type="similarity">
    <text evidence="1">Belongs to the heat shock protein 70 family.</text>
</comment>
<dbReference type="InterPro" id="IPR043129">
    <property type="entry name" value="ATPase_NBD"/>
</dbReference>
<protein>
    <submittedName>
        <fullName evidence="4">Chaperone protein DnaK</fullName>
    </submittedName>
</protein>
<gene>
    <name evidence="4" type="primary">dnaK_40</name>
    <name evidence="4" type="ORF">SDC9_117184</name>
</gene>
<accession>A0A645BZW3</accession>
<dbReference type="FunFam" id="3.90.640.10:FF:000003">
    <property type="entry name" value="Molecular chaperone DnaK"/>
    <property type="match status" value="1"/>
</dbReference>
<dbReference type="EMBL" id="VSSQ01023356">
    <property type="protein sequence ID" value="MPM70231.1"/>
    <property type="molecule type" value="Genomic_DNA"/>
</dbReference>
<reference evidence="4" key="1">
    <citation type="submission" date="2019-08" db="EMBL/GenBank/DDBJ databases">
        <authorList>
            <person name="Kucharzyk K."/>
            <person name="Murdoch R.W."/>
            <person name="Higgins S."/>
            <person name="Loffler F."/>
        </authorList>
    </citation>
    <scope>NUCLEOTIDE SEQUENCE</scope>
</reference>
<evidence type="ECO:0000313" key="4">
    <source>
        <dbReference type="EMBL" id="MPM70231.1"/>
    </source>
</evidence>
<proteinExistence type="inferred from homology"/>
<dbReference type="InterPro" id="IPR018181">
    <property type="entry name" value="Heat_shock_70_CS"/>
</dbReference>
<dbReference type="PANTHER" id="PTHR19375">
    <property type="entry name" value="HEAT SHOCK PROTEIN 70KDA"/>
    <property type="match status" value="1"/>
</dbReference>
<dbReference type="SUPFAM" id="SSF100920">
    <property type="entry name" value="Heat shock protein 70kD (HSP70), peptide-binding domain"/>
    <property type="match status" value="1"/>
</dbReference>
<dbReference type="AlphaFoldDB" id="A0A645BZW3"/>
<name>A0A645BZW3_9ZZZZ</name>